<dbReference type="AlphaFoldDB" id="E6QNZ4"/>
<protein>
    <submittedName>
        <fullName evidence="1">Uncharacterized protein</fullName>
    </submittedName>
</protein>
<organism evidence="1">
    <name type="scientific">mine drainage metagenome</name>
    <dbReference type="NCBI Taxonomy" id="410659"/>
    <lineage>
        <taxon>unclassified sequences</taxon>
        <taxon>metagenomes</taxon>
        <taxon>ecological metagenomes</taxon>
    </lineage>
</organism>
<name>E6QNZ4_9ZZZZ</name>
<sequence length="116" mass="13064">MERNCKAQNRLWLRAEARVRLKRHKGDDFEQPSLTDRQACKCRFDVGECRRFPQDGRACQVATLPYLAQGPSDVKRADAGGFGGHQFRGKGGGVVENAAAERQKLHRVSLRPRNAM</sequence>
<accession>E6QNZ4</accession>
<gene>
    <name evidence="1" type="ORF">CARN6_2499</name>
</gene>
<evidence type="ECO:0000313" key="1">
    <source>
        <dbReference type="EMBL" id="CBI08965.1"/>
    </source>
</evidence>
<comment type="caution">
    <text evidence="1">The sequence shown here is derived from an EMBL/GenBank/DDBJ whole genome shotgun (WGS) entry which is preliminary data.</text>
</comment>
<dbReference type="EMBL" id="CABQ01000298">
    <property type="protein sequence ID" value="CBI08965.1"/>
    <property type="molecule type" value="Genomic_DNA"/>
</dbReference>
<reference evidence="1" key="1">
    <citation type="submission" date="2009-10" db="EMBL/GenBank/DDBJ databases">
        <title>Diversity of trophic interactions inside an arsenic-rich microbial ecosystem.</title>
        <authorList>
            <person name="Bertin P.N."/>
            <person name="Heinrich-Salmeron A."/>
            <person name="Pelletier E."/>
            <person name="Goulhen-Chollet F."/>
            <person name="Arsene-Ploetze F."/>
            <person name="Gallien S."/>
            <person name="Calteau A."/>
            <person name="Vallenet D."/>
            <person name="Casiot C."/>
            <person name="Chane-Woon-Ming B."/>
            <person name="Giloteaux L."/>
            <person name="Barakat M."/>
            <person name="Bonnefoy V."/>
            <person name="Bruneel O."/>
            <person name="Chandler M."/>
            <person name="Cleiss J."/>
            <person name="Duran R."/>
            <person name="Elbaz-Poulichet F."/>
            <person name="Fonknechten N."/>
            <person name="Lauga B."/>
            <person name="Mornico D."/>
            <person name="Ortet P."/>
            <person name="Schaeffer C."/>
            <person name="Siguier P."/>
            <person name="Alexander Thil Smith A."/>
            <person name="Van Dorsselaer A."/>
            <person name="Weissenbach J."/>
            <person name="Medigue C."/>
            <person name="Le Paslier D."/>
        </authorList>
    </citation>
    <scope>NUCLEOTIDE SEQUENCE</scope>
</reference>
<proteinExistence type="predicted"/>